<gene>
    <name evidence="1" type="ORF">F2Q68_00010318</name>
</gene>
<evidence type="ECO:0000313" key="1">
    <source>
        <dbReference type="EMBL" id="KAF2600084.1"/>
    </source>
</evidence>
<name>A0A8S9KY99_BRACR</name>
<sequence length="76" mass="8299">MIHPSTSSKGVLISKVLITLNPIYPSNVINTGRCSYHRRTKGVPKSVTVLLEHFDESIHLGSPDVVMIIATVVRSS</sequence>
<proteinExistence type="predicted"/>
<dbReference type="EMBL" id="QGKW02000717">
    <property type="protein sequence ID" value="KAF2600084.1"/>
    <property type="molecule type" value="Genomic_DNA"/>
</dbReference>
<dbReference type="AlphaFoldDB" id="A0A8S9KY99"/>
<protein>
    <submittedName>
        <fullName evidence="1">Uncharacterized protein</fullName>
    </submittedName>
</protein>
<reference evidence="1" key="1">
    <citation type="submission" date="2019-12" db="EMBL/GenBank/DDBJ databases">
        <title>Genome sequencing and annotation of Brassica cretica.</title>
        <authorList>
            <person name="Studholme D.J."/>
            <person name="Sarris P.F."/>
        </authorList>
    </citation>
    <scope>NUCLEOTIDE SEQUENCE</scope>
    <source>
        <strain evidence="1">PFS-001/15</strain>
        <tissue evidence="1">Leaf</tissue>
    </source>
</reference>
<accession>A0A8S9KY99</accession>
<dbReference type="Proteomes" id="UP000712281">
    <property type="component" value="Unassembled WGS sequence"/>
</dbReference>
<organism evidence="1 2">
    <name type="scientific">Brassica cretica</name>
    <name type="common">Mustard</name>
    <dbReference type="NCBI Taxonomy" id="69181"/>
    <lineage>
        <taxon>Eukaryota</taxon>
        <taxon>Viridiplantae</taxon>
        <taxon>Streptophyta</taxon>
        <taxon>Embryophyta</taxon>
        <taxon>Tracheophyta</taxon>
        <taxon>Spermatophyta</taxon>
        <taxon>Magnoliopsida</taxon>
        <taxon>eudicotyledons</taxon>
        <taxon>Gunneridae</taxon>
        <taxon>Pentapetalae</taxon>
        <taxon>rosids</taxon>
        <taxon>malvids</taxon>
        <taxon>Brassicales</taxon>
        <taxon>Brassicaceae</taxon>
        <taxon>Brassiceae</taxon>
        <taxon>Brassica</taxon>
    </lineage>
</organism>
<comment type="caution">
    <text evidence="1">The sequence shown here is derived from an EMBL/GenBank/DDBJ whole genome shotgun (WGS) entry which is preliminary data.</text>
</comment>
<evidence type="ECO:0000313" key="2">
    <source>
        <dbReference type="Proteomes" id="UP000712281"/>
    </source>
</evidence>